<dbReference type="GO" id="GO:0005525">
    <property type="term" value="F:GTP binding"/>
    <property type="evidence" value="ECO:0007669"/>
    <property type="project" value="UniProtKB-KW"/>
</dbReference>
<reference evidence="3 4" key="1">
    <citation type="submission" date="2017-05" db="EMBL/GenBank/DDBJ databases">
        <title>Genome sequencing of Fusobacterium nucleatum subsp. polymorphum KCOM 1001 (=ChDC F119).</title>
        <authorList>
            <person name="Kook J.-K."/>
            <person name="Park S.-N."/>
            <person name="Lim Y.K."/>
            <person name="Roh H."/>
        </authorList>
    </citation>
    <scope>NUCLEOTIDE SEQUENCE [LARGE SCALE GENOMIC DNA]</scope>
    <source>
        <strain evidence="3 4">KCOM 1001</strain>
    </source>
</reference>
<dbReference type="RefSeq" id="WP_088389369.1">
    <property type="nucleotide sequence ID" value="NZ_NHRT01000001.1"/>
</dbReference>
<dbReference type="EMBL" id="NHRT01000001">
    <property type="protein sequence ID" value="OWP26320.1"/>
    <property type="molecule type" value="Genomic_DNA"/>
</dbReference>
<organism evidence="3 4">
    <name type="scientific">Fusobacterium nucleatum subsp. polymorphum</name>
    <name type="common">Fusobacterium polymorphum</name>
    <dbReference type="NCBI Taxonomy" id="76857"/>
    <lineage>
        <taxon>Bacteria</taxon>
        <taxon>Fusobacteriati</taxon>
        <taxon>Fusobacteriota</taxon>
        <taxon>Fusobacteriia</taxon>
        <taxon>Fusobacteriales</taxon>
        <taxon>Fusobacteriaceae</taxon>
        <taxon>Fusobacterium</taxon>
    </lineage>
</organism>
<keyword evidence="2" id="KW-0342">GTP-binding</keyword>
<comment type="caution">
    <text evidence="3">The sequence shown here is derived from an EMBL/GenBank/DDBJ whole genome shotgun (WGS) entry which is preliminary data.</text>
</comment>
<dbReference type="GO" id="GO:0051301">
    <property type="term" value="P:cell division"/>
    <property type="evidence" value="ECO:0007669"/>
    <property type="project" value="UniProtKB-KW"/>
</dbReference>
<dbReference type="Gene3D" id="3.30.1330.20">
    <property type="entry name" value="Tubulin/FtsZ, C-terminal domain"/>
    <property type="match status" value="1"/>
</dbReference>
<dbReference type="SUPFAM" id="SSF55307">
    <property type="entry name" value="Tubulin C-terminal domain-like"/>
    <property type="match status" value="1"/>
</dbReference>
<keyword evidence="1" id="KW-0547">Nucleotide-binding</keyword>
<evidence type="ECO:0000313" key="4">
    <source>
        <dbReference type="Proteomes" id="UP000197470"/>
    </source>
</evidence>
<accession>A0A246EIB2</accession>
<name>A0A246EIB2_FUSNP</name>
<evidence type="ECO:0000256" key="2">
    <source>
        <dbReference type="ARBA" id="ARBA00023134"/>
    </source>
</evidence>
<keyword evidence="3" id="KW-0132">Cell division</keyword>
<gene>
    <name evidence="3" type="ORF">CA839_10940</name>
</gene>
<dbReference type="AlphaFoldDB" id="A0A246EIB2"/>
<protein>
    <submittedName>
        <fullName evidence="3">Cell division protein FtsZ</fullName>
    </submittedName>
</protein>
<evidence type="ECO:0000313" key="3">
    <source>
        <dbReference type="EMBL" id="OWP26320.1"/>
    </source>
</evidence>
<proteinExistence type="predicted"/>
<sequence>MQEKIKILTIGDHKDSTLENYFKDNKNIEFLELALNENIEKLNNKISNRDVIFLRSKEDNLEKLLEVGRALKEKEIITTTILEEKLVMENKEDLKKSIDAIFPVNKKGDIENLLLELLKMIDNIIFGLGFINLDIEDVKNMLKDSGITVFGSLKINKAISEEVIIKNINYPFYSKTLKDSKKILIFLDTLEDVELTESEVITDILKNESSKNIEDLLFSIRINNDLKNKIECSFMAGKFQK</sequence>
<dbReference type="InterPro" id="IPR008280">
    <property type="entry name" value="Tub_FtsZ_C"/>
</dbReference>
<dbReference type="Proteomes" id="UP000197470">
    <property type="component" value="Unassembled WGS sequence"/>
</dbReference>
<keyword evidence="3" id="KW-0131">Cell cycle</keyword>
<evidence type="ECO:0000256" key="1">
    <source>
        <dbReference type="ARBA" id="ARBA00022741"/>
    </source>
</evidence>
<dbReference type="InterPro" id="IPR037103">
    <property type="entry name" value="Tubulin/FtsZ-like_C"/>
</dbReference>